<evidence type="ECO:0000313" key="1">
    <source>
        <dbReference type="EMBL" id="MCP2267205.1"/>
    </source>
</evidence>
<keyword evidence="2" id="KW-1185">Reference proteome</keyword>
<sequence length="104" mass="11427">MTTNDRYHALRRSLEQDPDLDVTAREGALFVRQTKFAYLAGEALAVRLPSGRADDLITRDIAVLLRSEPEAGASWVTVSDPEDWPELASEAHELAGGHQPGNRS</sequence>
<protein>
    <submittedName>
        <fullName evidence="1">Uncharacterized protein</fullName>
    </submittedName>
</protein>
<reference evidence="1" key="1">
    <citation type="submission" date="2022-06" db="EMBL/GenBank/DDBJ databases">
        <title>Genomic Encyclopedia of Archaeal and Bacterial Type Strains, Phase II (KMG-II): from individual species to whole genera.</title>
        <authorList>
            <person name="Goeker M."/>
        </authorList>
    </citation>
    <scope>NUCLEOTIDE SEQUENCE</scope>
    <source>
        <strain evidence="1">DSM 26652</strain>
    </source>
</reference>
<comment type="caution">
    <text evidence="1">The sequence shown here is derived from an EMBL/GenBank/DDBJ whole genome shotgun (WGS) entry which is preliminary data.</text>
</comment>
<dbReference type="Proteomes" id="UP001139493">
    <property type="component" value="Unassembled WGS sequence"/>
</dbReference>
<dbReference type="AlphaFoldDB" id="A0A9X2G4Y3"/>
<name>A0A9X2G4Y3_9MICO</name>
<proteinExistence type="predicted"/>
<evidence type="ECO:0000313" key="2">
    <source>
        <dbReference type="Proteomes" id="UP001139493"/>
    </source>
</evidence>
<dbReference type="RefSeq" id="WP_253839582.1">
    <property type="nucleotide sequence ID" value="NZ_JAMTCS010000016.1"/>
</dbReference>
<organism evidence="1 2">
    <name type="scientific">Promicromonospora thailandica</name>
    <dbReference type="NCBI Taxonomy" id="765201"/>
    <lineage>
        <taxon>Bacteria</taxon>
        <taxon>Bacillati</taxon>
        <taxon>Actinomycetota</taxon>
        <taxon>Actinomycetes</taxon>
        <taxon>Micrococcales</taxon>
        <taxon>Promicromonosporaceae</taxon>
        <taxon>Promicromonospora</taxon>
    </lineage>
</organism>
<dbReference type="EMBL" id="JAMTCS010000016">
    <property type="protein sequence ID" value="MCP2267205.1"/>
    <property type="molecule type" value="Genomic_DNA"/>
</dbReference>
<accession>A0A9X2G4Y3</accession>
<gene>
    <name evidence="1" type="ORF">APR03_004577</name>
</gene>